<organism evidence="1 2">
    <name type="scientific">Purpureocillium takamizusanense</name>
    <dbReference type="NCBI Taxonomy" id="2060973"/>
    <lineage>
        <taxon>Eukaryota</taxon>
        <taxon>Fungi</taxon>
        <taxon>Dikarya</taxon>
        <taxon>Ascomycota</taxon>
        <taxon>Pezizomycotina</taxon>
        <taxon>Sordariomycetes</taxon>
        <taxon>Hypocreomycetidae</taxon>
        <taxon>Hypocreales</taxon>
        <taxon>Ophiocordycipitaceae</taxon>
        <taxon>Purpureocillium</taxon>
    </lineage>
</organism>
<dbReference type="EMBL" id="CP086360">
    <property type="protein sequence ID" value="UNI21485.1"/>
    <property type="molecule type" value="Genomic_DNA"/>
</dbReference>
<dbReference type="KEGG" id="ptkz:JDV02_007472"/>
<dbReference type="AlphaFoldDB" id="A0A9Q8VCC4"/>
<name>A0A9Q8VCC4_9HYPO</name>
<keyword evidence="2" id="KW-1185">Reference proteome</keyword>
<dbReference type="GeneID" id="72069420"/>
<evidence type="ECO:0000313" key="2">
    <source>
        <dbReference type="Proteomes" id="UP000829364"/>
    </source>
</evidence>
<reference evidence="1" key="1">
    <citation type="submission" date="2021-11" db="EMBL/GenBank/DDBJ databases">
        <title>Purpureocillium_takamizusanense_genome.</title>
        <authorList>
            <person name="Nguyen N.-H."/>
        </authorList>
    </citation>
    <scope>NUCLEOTIDE SEQUENCE</scope>
    <source>
        <strain evidence="1">PT3</strain>
    </source>
</reference>
<sequence>MRQGLTTGVTQGSGTSPLEVALAGPSIQELRAITAALGAARDGRSGTMCLWTPKAKQRTAAVDEAADQAYPRTWVRPQVSSVVEAA</sequence>
<proteinExistence type="predicted"/>
<accession>A0A9Q8VCC4</accession>
<gene>
    <name evidence="1" type="ORF">JDV02_007472</name>
</gene>
<dbReference type="Proteomes" id="UP000829364">
    <property type="component" value="Chromosome 7"/>
</dbReference>
<protein>
    <submittedName>
        <fullName evidence="1">Uncharacterized protein</fullName>
    </submittedName>
</protein>
<dbReference type="RefSeq" id="XP_047844966.1">
    <property type="nucleotide sequence ID" value="XM_047988967.1"/>
</dbReference>
<evidence type="ECO:0000313" key="1">
    <source>
        <dbReference type="EMBL" id="UNI21485.1"/>
    </source>
</evidence>